<evidence type="ECO:0000313" key="2">
    <source>
        <dbReference type="Proteomes" id="UP000435910"/>
    </source>
</evidence>
<evidence type="ECO:0000313" key="1">
    <source>
        <dbReference type="EMBL" id="TWL25336.1"/>
    </source>
</evidence>
<sequence>MDAKELRDYMNNISTSELGDMAKKAAQRLFSTVDTTNEDNLIITSAIAKKAFIDVFELEYEFLFVKAETDEDKFE</sequence>
<comment type="caution">
    <text evidence="1">The sequence shown here is derived from an EMBL/GenBank/DDBJ whole genome shotgun (WGS) entry which is preliminary data.</text>
</comment>
<accession>A0A5Q3BQ59</accession>
<gene>
    <name evidence="1" type="ORF">CHCC16736_4219</name>
</gene>
<proteinExistence type="predicted"/>
<reference evidence="1 2" key="1">
    <citation type="submission" date="2019-06" db="EMBL/GenBank/DDBJ databases">
        <title>Genome sequence analysis of &gt;100 Bacillus licheniformis strains suggests intrinsic resistance to this species.</title>
        <authorList>
            <person name="Wels M."/>
            <person name="Siezen R.J."/>
            <person name="Johansen E."/>
            <person name="Stuer-Lauridsen B."/>
            <person name="Bjerre K."/>
            <person name="Nielsen B.K.K."/>
        </authorList>
    </citation>
    <scope>NUCLEOTIDE SEQUENCE [LARGE SCALE GENOMIC DNA]</scope>
    <source>
        <strain evidence="1 2">BAC-16736</strain>
    </source>
</reference>
<organism evidence="1 2">
    <name type="scientific">Bacillus licheniformis</name>
    <dbReference type="NCBI Taxonomy" id="1402"/>
    <lineage>
        <taxon>Bacteria</taxon>
        <taxon>Bacillati</taxon>
        <taxon>Bacillota</taxon>
        <taxon>Bacilli</taxon>
        <taxon>Bacillales</taxon>
        <taxon>Bacillaceae</taxon>
        <taxon>Bacillus</taxon>
    </lineage>
</organism>
<dbReference type="RefSeq" id="WP_017474462.1">
    <property type="nucleotide sequence ID" value="NZ_BOQW01000004.1"/>
</dbReference>
<dbReference type="AlphaFoldDB" id="A0A5Q3BQ59"/>
<name>A0A5Q3BQ59_BACLI</name>
<dbReference type="Proteomes" id="UP000435910">
    <property type="component" value="Unassembled WGS sequence"/>
</dbReference>
<protein>
    <submittedName>
        <fullName evidence="1">Uncharacterized protein</fullName>
    </submittedName>
</protein>
<dbReference type="EMBL" id="NILC01000026">
    <property type="protein sequence ID" value="TWL25336.1"/>
    <property type="molecule type" value="Genomic_DNA"/>
</dbReference>